<protein>
    <submittedName>
        <fullName evidence="4">CLIP1</fullName>
    </submittedName>
</protein>
<evidence type="ECO:0000256" key="2">
    <source>
        <dbReference type="SAM" id="MobiDB-lite"/>
    </source>
</evidence>
<feature type="compositionally biased region" description="Polar residues" evidence="2">
    <location>
        <begin position="298"/>
        <end position="308"/>
    </location>
</feature>
<comment type="caution">
    <text evidence="4">The sequence shown here is derived from an EMBL/GenBank/DDBJ whole genome shotgun (WGS) entry which is preliminary data.</text>
</comment>
<feature type="coiled-coil region" evidence="1">
    <location>
        <begin position="378"/>
        <end position="412"/>
    </location>
</feature>
<keyword evidence="5" id="KW-1185">Reference proteome</keyword>
<organism evidence="4 5">
    <name type="scientific">Mytilus edulis</name>
    <name type="common">Blue mussel</name>
    <dbReference type="NCBI Taxonomy" id="6550"/>
    <lineage>
        <taxon>Eukaryota</taxon>
        <taxon>Metazoa</taxon>
        <taxon>Spiralia</taxon>
        <taxon>Lophotrochozoa</taxon>
        <taxon>Mollusca</taxon>
        <taxon>Bivalvia</taxon>
        <taxon>Autobranchia</taxon>
        <taxon>Pteriomorphia</taxon>
        <taxon>Mytilida</taxon>
        <taxon>Mytiloidea</taxon>
        <taxon>Mytilidae</taxon>
        <taxon>Mytilinae</taxon>
        <taxon>Mytilus</taxon>
    </lineage>
</organism>
<evidence type="ECO:0000259" key="3">
    <source>
        <dbReference type="PROSITE" id="PS50245"/>
    </source>
</evidence>
<feature type="domain" description="CAP-Gly" evidence="3">
    <location>
        <begin position="232"/>
        <end position="274"/>
    </location>
</feature>
<dbReference type="PANTHER" id="PTHR18916:SF82">
    <property type="entry name" value="CAP-GLY DOMAIN-CONTAINING PROTEIN"/>
    <property type="match status" value="1"/>
</dbReference>
<dbReference type="GO" id="GO:0035371">
    <property type="term" value="C:microtubule plus-end"/>
    <property type="evidence" value="ECO:0007669"/>
    <property type="project" value="TreeGrafter"/>
</dbReference>
<evidence type="ECO:0000313" key="5">
    <source>
        <dbReference type="Proteomes" id="UP000683360"/>
    </source>
</evidence>
<dbReference type="GO" id="GO:0051010">
    <property type="term" value="F:microtubule plus-end binding"/>
    <property type="evidence" value="ECO:0007669"/>
    <property type="project" value="TreeGrafter"/>
</dbReference>
<keyword evidence="1" id="KW-0175">Coiled coil</keyword>
<dbReference type="Pfam" id="PF01302">
    <property type="entry name" value="CAP_GLY"/>
    <property type="match status" value="2"/>
</dbReference>
<dbReference type="PANTHER" id="PTHR18916">
    <property type="entry name" value="DYNACTIN 1-RELATED MICROTUBULE-BINDING"/>
    <property type="match status" value="1"/>
</dbReference>
<name>A0A8S3QXY0_MYTED</name>
<accession>A0A8S3QXY0</accession>
<dbReference type="GO" id="GO:0005634">
    <property type="term" value="C:nucleus"/>
    <property type="evidence" value="ECO:0007669"/>
    <property type="project" value="TreeGrafter"/>
</dbReference>
<dbReference type="InterPro" id="IPR000938">
    <property type="entry name" value="CAP-Gly_domain"/>
</dbReference>
<dbReference type="PROSITE" id="PS50245">
    <property type="entry name" value="CAP_GLY_2"/>
    <property type="match status" value="2"/>
</dbReference>
<dbReference type="SMART" id="SM01052">
    <property type="entry name" value="CAP_GLY"/>
    <property type="match status" value="2"/>
</dbReference>
<dbReference type="SUPFAM" id="SSF74924">
    <property type="entry name" value="Cap-Gly domain"/>
    <property type="match status" value="2"/>
</dbReference>
<reference evidence="4" key="1">
    <citation type="submission" date="2021-03" db="EMBL/GenBank/DDBJ databases">
        <authorList>
            <person name="Bekaert M."/>
        </authorList>
    </citation>
    <scope>NUCLEOTIDE SEQUENCE</scope>
</reference>
<dbReference type="PROSITE" id="PS00845">
    <property type="entry name" value="CAP_GLY_1"/>
    <property type="match status" value="2"/>
</dbReference>
<evidence type="ECO:0000256" key="1">
    <source>
        <dbReference type="SAM" id="Coils"/>
    </source>
</evidence>
<feature type="region of interest" description="Disordered" evidence="2">
    <location>
        <begin position="281"/>
        <end position="328"/>
    </location>
</feature>
<feature type="coiled-coil region" evidence="1">
    <location>
        <begin position="438"/>
        <end position="605"/>
    </location>
</feature>
<evidence type="ECO:0000313" key="4">
    <source>
        <dbReference type="EMBL" id="CAG2201981.1"/>
    </source>
</evidence>
<feature type="compositionally biased region" description="Polar residues" evidence="2">
    <location>
        <begin position="178"/>
        <end position="197"/>
    </location>
</feature>
<dbReference type="Proteomes" id="UP000683360">
    <property type="component" value="Unassembled WGS sequence"/>
</dbReference>
<feature type="compositionally biased region" description="Low complexity" evidence="2">
    <location>
        <begin position="316"/>
        <end position="328"/>
    </location>
</feature>
<feature type="compositionally biased region" description="Low complexity" evidence="2">
    <location>
        <begin position="38"/>
        <end position="49"/>
    </location>
</feature>
<feature type="domain" description="CAP-Gly" evidence="3">
    <location>
        <begin position="100"/>
        <end position="142"/>
    </location>
</feature>
<dbReference type="GO" id="GO:0031122">
    <property type="term" value="P:cytoplasmic microtubule organization"/>
    <property type="evidence" value="ECO:0007669"/>
    <property type="project" value="TreeGrafter"/>
</dbReference>
<dbReference type="GO" id="GO:0005938">
    <property type="term" value="C:cell cortex"/>
    <property type="evidence" value="ECO:0007669"/>
    <property type="project" value="TreeGrafter"/>
</dbReference>
<feature type="region of interest" description="Disordered" evidence="2">
    <location>
        <begin position="151"/>
        <end position="212"/>
    </location>
</feature>
<feature type="compositionally biased region" description="Low complexity" evidence="2">
    <location>
        <begin position="282"/>
        <end position="297"/>
    </location>
</feature>
<feature type="region of interest" description="Disordered" evidence="2">
    <location>
        <begin position="1"/>
        <end position="49"/>
    </location>
</feature>
<dbReference type="InterPro" id="IPR036859">
    <property type="entry name" value="CAP-Gly_dom_sf"/>
</dbReference>
<sequence length="626" mass="68912">MSLPRPSGLKAPSKIGKPTGLPQPKSASSLPAPDKAKSAIAKSARAAGFSATQADKYATTVVNKLPGPEYEVPPPPSDDFKIGDRVWVGGSKPGVIAFLGETQFAAGEWAGVALDKQEGKNDGSVKGIRYFQCESDRGVFARISKLSRTPGLLPMSGKMDDTLSETPMKPNGLARRPTTPSVTPSRGVFGSNTSLSRASPAPGTRPGSRPALKVGDRVFVSGSKMGTLQYMGETDFAKGEWAGVELDEKQGKNDGAVAGKRYFECKPMFGLFAPIHKVTRLTSGTAGPGKPATTPTSQSRSLMNTSLRLSKERSGSQESVSSISSSASSVSRSRVRLGVTSLGNQLPLHHQRKRELTSTPIAAKPGHRPSTLNLTATTTALQKALKEKEEHIEQLLKERDLERSEVARAAAQCDEAEGQMSMMRGEQERYKQDVDDTVLKLRSLVADMQQEKVELVNQLDTEKRKVEDLQFQIEEEAMTKDDMESRTEEEEMKFREIERLQQREKERADKLEQELYAMKAMAKDNTEKLESTEELNITYLDQIEEITHKLSQAETKIKGYESNRLEEGAKTSQVSLELEEKENKISELEEILTTKNKEVKQLSNNLQEVRFGLIQLEALLCNDLLH</sequence>
<dbReference type="Gene3D" id="2.30.30.190">
    <property type="entry name" value="CAP Gly-rich-like domain"/>
    <property type="match status" value="2"/>
</dbReference>
<gene>
    <name evidence="4" type="ORF">MEDL_16572</name>
</gene>
<dbReference type="AlphaFoldDB" id="A0A8S3QXY0"/>
<proteinExistence type="predicted"/>
<dbReference type="EMBL" id="CAJPWZ010000873">
    <property type="protein sequence ID" value="CAG2201981.1"/>
    <property type="molecule type" value="Genomic_DNA"/>
</dbReference>
<dbReference type="OrthoDB" id="2130750at2759"/>